<sequence length="190" mass="20375">MTKRLGPGRLVLVVGPSGAGKDTLMSAVRIRLAADGRYLFARRLITRTADPAAEDHGTISEAEFERLAAAGDIGLCWRAHGLGYVLPSSVDDAIRQGKTVIANGSRKALVAAQAKYERLTVLLITAPREILAARLLARGRETAEEIGRRLDRADLDLPELDRSEEVLRVISNTGTVEQAVAQILAAIAGE</sequence>
<keyword evidence="4 6" id="KW-0547">Nucleotide-binding</keyword>
<dbReference type="EC" id="2.7.4.23" evidence="6"/>
<dbReference type="SMART" id="SM00072">
    <property type="entry name" value="GuKc"/>
    <property type="match status" value="1"/>
</dbReference>
<keyword evidence="3 6" id="KW-0808">Transferase</keyword>
<dbReference type="SUPFAM" id="SSF52540">
    <property type="entry name" value="P-loop containing nucleoside triphosphate hydrolases"/>
    <property type="match status" value="1"/>
</dbReference>
<reference evidence="8 9" key="1">
    <citation type="submission" date="2020-07" db="EMBL/GenBank/DDBJ databases">
        <title>Stappia sp., F7233, whole genome shotgun sequencing project.</title>
        <authorList>
            <person name="Jiang S."/>
            <person name="Liu Z.W."/>
            <person name="Du Z.J."/>
        </authorList>
    </citation>
    <scope>NUCLEOTIDE SEQUENCE [LARGE SCALE GENOMIC DNA]</scope>
    <source>
        <strain evidence="8 9">F7233</strain>
    </source>
</reference>
<dbReference type="Proteomes" id="UP000541109">
    <property type="component" value="Unassembled WGS sequence"/>
</dbReference>
<dbReference type="InterPro" id="IPR008145">
    <property type="entry name" value="GK/Ca_channel_bsu"/>
</dbReference>
<evidence type="ECO:0000256" key="1">
    <source>
        <dbReference type="ARBA" id="ARBA00000373"/>
    </source>
</evidence>
<dbReference type="PANTHER" id="PTHR23117">
    <property type="entry name" value="GUANYLATE KINASE-RELATED"/>
    <property type="match status" value="1"/>
</dbReference>
<feature type="binding site" evidence="6">
    <location>
        <begin position="15"/>
        <end position="22"/>
    </location>
    <ligand>
        <name>ATP</name>
        <dbReference type="ChEBI" id="CHEBI:30616"/>
    </ligand>
</feature>
<dbReference type="GO" id="GO:0033863">
    <property type="term" value="F:ribose 1,5-bisphosphate phosphokinase activity"/>
    <property type="evidence" value="ECO:0007669"/>
    <property type="project" value="UniProtKB-UniRule"/>
</dbReference>
<evidence type="ECO:0000256" key="4">
    <source>
        <dbReference type="ARBA" id="ARBA00022741"/>
    </source>
</evidence>
<dbReference type="PROSITE" id="PS50052">
    <property type="entry name" value="GUANYLATE_KINASE_2"/>
    <property type="match status" value="1"/>
</dbReference>
<dbReference type="InterPro" id="IPR027417">
    <property type="entry name" value="P-loop_NTPase"/>
</dbReference>
<dbReference type="EMBL" id="JACFXV010000064">
    <property type="protein sequence ID" value="MBA5778950.1"/>
    <property type="molecule type" value="Genomic_DNA"/>
</dbReference>
<evidence type="ECO:0000256" key="3">
    <source>
        <dbReference type="ARBA" id="ARBA00022679"/>
    </source>
</evidence>
<protein>
    <recommendedName>
        <fullName evidence="6">Ribose 1,5-bisphosphate phosphokinase PhnN</fullName>
        <ecNumber evidence="6">2.7.4.23</ecNumber>
    </recommendedName>
    <alternativeName>
        <fullName evidence="6">Ribose 1,5-bisphosphokinase</fullName>
    </alternativeName>
</protein>
<evidence type="ECO:0000313" key="8">
    <source>
        <dbReference type="EMBL" id="MBA5778950.1"/>
    </source>
</evidence>
<dbReference type="NCBIfam" id="TIGR02322">
    <property type="entry name" value="phosphon_PhnN"/>
    <property type="match status" value="1"/>
</dbReference>
<accession>A0A839AGG0</accession>
<dbReference type="Gene3D" id="3.40.50.300">
    <property type="entry name" value="P-loop containing nucleotide triphosphate hydrolases"/>
    <property type="match status" value="1"/>
</dbReference>
<keyword evidence="8" id="KW-0418">Kinase</keyword>
<feature type="domain" description="Guanylate kinase-like" evidence="7">
    <location>
        <begin position="8"/>
        <end position="188"/>
    </location>
</feature>
<name>A0A839AGG0_9HYPH</name>
<keyword evidence="9" id="KW-1185">Reference proteome</keyword>
<evidence type="ECO:0000256" key="2">
    <source>
        <dbReference type="ARBA" id="ARBA00005069"/>
    </source>
</evidence>
<dbReference type="GO" id="GO:0005829">
    <property type="term" value="C:cytosol"/>
    <property type="evidence" value="ECO:0007669"/>
    <property type="project" value="TreeGrafter"/>
</dbReference>
<comment type="similarity">
    <text evidence="6">Belongs to the ribose 1,5-bisphosphokinase family.</text>
</comment>
<dbReference type="GO" id="GO:0005524">
    <property type="term" value="F:ATP binding"/>
    <property type="evidence" value="ECO:0007669"/>
    <property type="project" value="UniProtKB-KW"/>
</dbReference>
<comment type="function">
    <text evidence="6">Catalyzes the phosphorylation of ribose 1,5-bisphosphate to 5-phospho-D-ribosyl alpha-1-diphosphate (PRPP).</text>
</comment>
<dbReference type="PANTHER" id="PTHR23117:SF8">
    <property type="entry name" value="RIBOSE 1,5-BISPHOSPHATE PHOSPHOKINASE PHNN"/>
    <property type="match status" value="1"/>
</dbReference>
<dbReference type="GO" id="GO:0019634">
    <property type="term" value="P:organic phosphonate metabolic process"/>
    <property type="evidence" value="ECO:0007669"/>
    <property type="project" value="UniProtKB-UniRule"/>
</dbReference>
<comment type="pathway">
    <text evidence="2 6">Metabolic intermediate biosynthesis; 5-phospho-alpha-D-ribose 1-diphosphate biosynthesis; 5-phospho-alpha-D-ribose 1-diphosphate from D-ribose 5-phosphate (route II): step 3/3.</text>
</comment>
<proteinExistence type="inferred from homology"/>
<dbReference type="HAMAP" id="MF_00836">
    <property type="entry name" value="PhnN"/>
    <property type="match status" value="1"/>
</dbReference>
<organism evidence="8 9">
    <name type="scientific">Stappia albiluteola</name>
    <dbReference type="NCBI Taxonomy" id="2758565"/>
    <lineage>
        <taxon>Bacteria</taxon>
        <taxon>Pseudomonadati</taxon>
        <taxon>Pseudomonadota</taxon>
        <taxon>Alphaproteobacteria</taxon>
        <taxon>Hyphomicrobiales</taxon>
        <taxon>Stappiaceae</taxon>
        <taxon>Stappia</taxon>
    </lineage>
</organism>
<dbReference type="AlphaFoldDB" id="A0A839AGG0"/>
<dbReference type="GO" id="GO:0006015">
    <property type="term" value="P:5-phosphoribose 1-diphosphate biosynthetic process"/>
    <property type="evidence" value="ECO:0007669"/>
    <property type="project" value="UniProtKB-UniRule"/>
</dbReference>
<dbReference type="UniPathway" id="UPA00087">
    <property type="reaction ID" value="UER00175"/>
</dbReference>
<evidence type="ECO:0000313" key="9">
    <source>
        <dbReference type="Proteomes" id="UP000541109"/>
    </source>
</evidence>
<evidence type="ECO:0000259" key="7">
    <source>
        <dbReference type="PROSITE" id="PS50052"/>
    </source>
</evidence>
<gene>
    <name evidence="6 8" type="primary">phnN</name>
    <name evidence="8" type="ORF">H2509_17620</name>
</gene>
<comment type="catalytic activity">
    <reaction evidence="1 6">
        <text>alpha-D-ribose 1,5-bisphosphate + ATP = 5-phospho-alpha-D-ribose 1-diphosphate + ADP</text>
        <dbReference type="Rhea" id="RHEA:20109"/>
        <dbReference type="ChEBI" id="CHEBI:30616"/>
        <dbReference type="ChEBI" id="CHEBI:58017"/>
        <dbReference type="ChEBI" id="CHEBI:68688"/>
        <dbReference type="ChEBI" id="CHEBI:456216"/>
        <dbReference type="EC" id="2.7.4.23"/>
    </reaction>
</comment>
<keyword evidence="5 6" id="KW-0067">ATP-binding</keyword>
<evidence type="ECO:0000256" key="6">
    <source>
        <dbReference type="HAMAP-Rule" id="MF_00836"/>
    </source>
</evidence>
<comment type="caution">
    <text evidence="8">The sequence shown here is derived from an EMBL/GenBank/DDBJ whole genome shotgun (WGS) entry which is preliminary data.</text>
</comment>
<dbReference type="InterPro" id="IPR012699">
    <property type="entry name" value="PhnN"/>
</dbReference>
<dbReference type="InterPro" id="IPR008144">
    <property type="entry name" value="Guanylate_kin-like_dom"/>
</dbReference>
<evidence type="ECO:0000256" key="5">
    <source>
        <dbReference type="ARBA" id="ARBA00022840"/>
    </source>
</evidence>
<dbReference type="RefSeq" id="WP_182167750.1">
    <property type="nucleotide sequence ID" value="NZ_JACFXV010000064.1"/>
</dbReference>